<dbReference type="Pfam" id="PF05163">
    <property type="entry name" value="DinB"/>
    <property type="match status" value="1"/>
</dbReference>
<dbReference type="EMBL" id="QASN01000020">
    <property type="protein sequence ID" value="PTU73889.1"/>
    <property type="molecule type" value="Genomic_DNA"/>
</dbReference>
<dbReference type="Proteomes" id="UP000244064">
    <property type="component" value="Unassembled WGS sequence"/>
</dbReference>
<evidence type="ECO:0000256" key="2">
    <source>
        <dbReference type="ARBA" id="ARBA00022723"/>
    </source>
</evidence>
<comment type="caution">
    <text evidence="4">The sequence shown here is derived from an EMBL/GenBank/DDBJ whole genome shotgun (WGS) entry which is preliminary data.</text>
</comment>
<dbReference type="OrthoDB" id="9807509at2"/>
<evidence type="ECO:0000313" key="5">
    <source>
        <dbReference type="Proteomes" id="UP000244064"/>
    </source>
</evidence>
<dbReference type="GO" id="GO:0046872">
    <property type="term" value="F:metal ion binding"/>
    <property type="evidence" value="ECO:0007669"/>
    <property type="project" value="UniProtKB-KW"/>
</dbReference>
<comment type="similarity">
    <text evidence="1">Belongs to the DinB family.</text>
</comment>
<evidence type="ECO:0000256" key="3">
    <source>
        <dbReference type="PIRSR" id="PIRSR607837-1"/>
    </source>
</evidence>
<proteinExistence type="inferred from homology"/>
<dbReference type="PANTHER" id="PTHR37302:SF1">
    <property type="entry name" value="PROTEIN DINB"/>
    <property type="match status" value="1"/>
</dbReference>
<dbReference type="SUPFAM" id="SSF109854">
    <property type="entry name" value="DinB/YfiT-like putative metalloenzymes"/>
    <property type="match status" value="1"/>
</dbReference>
<accession>A0A2T5P813</accession>
<evidence type="ECO:0000313" key="4">
    <source>
        <dbReference type="EMBL" id="PTU73889.1"/>
    </source>
</evidence>
<dbReference type="InterPro" id="IPR007837">
    <property type="entry name" value="DinB"/>
</dbReference>
<feature type="binding site" evidence="3">
    <location>
        <position position="141"/>
    </location>
    <ligand>
        <name>a divalent metal cation</name>
        <dbReference type="ChEBI" id="CHEBI:60240"/>
    </ligand>
</feature>
<dbReference type="PANTHER" id="PTHR37302">
    <property type="entry name" value="SLR1116 PROTEIN"/>
    <property type="match status" value="1"/>
</dbReference>
<reference evidence="4 5" key="1">
    <citation type="submission" date="2018-04" db="EMBL/GenBank/DDBJ databases">
        <title>Pseudomonas sp. nov., isolated from mangrove soil.</title>
        <authorList>
            <person name="Chen C."/>
        </authorList>
    </citation>
    <scope>NUCLEOTIDE SEQUENCE [LARGE SCALE GENOMIC DNA]</scope>
    <source>
        <strain evidence="4 5">TC-11</strain>
    </source>
</reference>
<protein>
    <submittedName>
        <fullName evidence="4">Damage-inducible protein DinB</fullName>
    </submittedName>
</protein>
<sequence length="170" mass="18947">MAKYNRWMNERMYDAAASLPESAVIADMKAFFGSIFGTLNHIAVADTIWLHRFSQQEPSFPSLTVLSELPHPASLRQALAADLSGLREYRSRLDNIIEQWAAELTANRLSGDISYTNTAGVTFRRNLGALVQHFFNHQTHHRGQVSTLLFQCGVDVGVTDLLTLIPSDDA</sequence>
<dbReference type="InterPro" id="IPR034660">
    <property type="entry name" value="DinB/YfiT-like"/>
</dbReference>
<dbReference type="AlphaFoldDB" id="A0A2T5P813"/>
<keyword evidence="5" id="KW-1185">Reference proteome</keyword>
<evidence type="ECO:0000256" key="1">
    <source>
        <dbReference type="ARBA" id="ARBA00008635"/>
    </source>
</evidence>
<organism evidence="4 5">
    <name type="scientific">Pseudomonas mangrovi</name>
    <dbReference type="NCBI Taxonomy" id="2161748"/>
    <lineage>
        <taxon>Bacteria</taxon>
        <taxon>Pseudomonadati</taxon>
        <taxon>Pseudomonadota</taxon>
        <taxon>Gammaproteobacteria</taxon>
        <taxon>Pseudomonadales</taxon>
        <taxon>Pseudomonadaceae</taxon>
        <taxon>Pseudomonas</taxon>
    </lineage>
</organism>
<feature type="binding site" evidence="3">
    <location>
        <position position="41"/>
    </location>
    <ligand>
        <name>a divalent metal cation</name>
        <dbReference type="ChEBI" id="CHEBI:60240"/>
    </ligand>
</feature>
<gene>
    <name evidence="4" type="ORF">DBO85_15490</name>
</gene>
<keyword evidence="2 3" id="KW-0479">Metal-binding</keyword>
<dbReference type="Gene3D" id="1.20.120.450">
    <property type="entry name" value="dinb family like domain"/>
    <property type="match status" value="1"/>
</dbReference>
<name>A0A2T5P813_9PSED</name>
<feature type="binding site" evidence="3">
    <location>
        <position position="137"/>
    </location>
    <ligand>
        <name>a divalent metal cation</name>
        <dbReference type="ChEBI" id="CHEBI:60240"/>
    </ligand>
</feature>